<name>A0ABQ4YKQ1_9ASTR</name>
<feature type="coiled-coil region" evidence="1">
    <location>
        <begin position="92"/>
        <end position="119"/>
    </location>
</feature>
<keyword evidence="1" id="KW-0175">Coiled coil</keyword>
<reference evidence="3" key="2">
    <citation type="submission" date="2022-01" db="EMBL/GenBank/DDBJ databases">
        <authorList>
            <person name="Yamashiro T."/>
            <person name="Shiraishi A."/>
            <person name="Satake H."/>
            <person name="Nakayama K."/>
        </authorList>
    </citation>
    <scope>NUCLEOTIDE SEQUENCE</scope>
</reference>
<feature type="signal peptide" evidence="2">
    <location>
        <begin position="1"/>
        <end position="26"/>
    </location>
</feature>
<organism evidence="3 4">
    <name type="scientific">Tanacetum coccineum</name>
    <dbReference type="NCBI Taxonomy" id="301880"/>
    <lineage>
        <taxon>Eukaryota</taxon>
        <taxon>Viridiplantae</taxon>
        <taxon>Streptophyta</taxon>
        <taxon>Embryophyta</taxon>
        <taxon>Tracheophyta</taxon>
        <taxon>Spermatophyta</taxon>
        <taxon>Magnoliopsida</taxon>
        <taxon>eudicotyledons</taxon>
        <taxon>Gunneridae</taxon>
        <taxon>Pentapetalae</taxon>
        <taxon>asterids</taxon>
        <taxon>campanulids</taxon>
        <taxon>Asterales</taxon>
        <taxon>Asteraceae</taxon>
        <taxon>Asteroideae</taxon>
        <taxon>Anthemideae</taxon>
        <taxon>Anthemidinae</taxon>
        <taxon>Tanacetum</taxon>
    </lineage>
</organism>
<accession>A0ABQ4YKQ1</accession>
<protein>
    <submittedName>
        <fullName evidence="3">Retrovirus-related pol polyprotein from transposon TNT 1-94</fullName>
    </submittedName>
</protein>
<dbReference type="InterPro" id="IPR012337">
    <property type="entry name" value="RNaseH-like_sf"/>
</dbReference>
<evidence type="ECO:0000256" key="1">
    <source>
        <dbReference type="SAM" id="Coils"/>
    </source>
</evidence>
<dbReference type="Gene3D" id="3.30.420.10">
    <property type="entry name" value="Ribonuclease H-like superfamily/Ribonuclease H"/>
    <property type="match status" value="1"/>
</dbReference>
<gene>
    <name evidence="3" type="ORF">Tco_0727892</name>
</gene>
<keyword evidence="4" id="KW-1185">Reference proteome</keyword>
<feature type="chain" id="PRO_5046220397" evidence="2">
    <location>
        <begin position="27"/>
        <end position="581"/>
    </location>
</feature>
<reference evidence="3" key="1">
    <citation type="journal article" date="2022" name="Int. J. Mol. Sci.">
        <title>Draft Genome of Tanacetum Coccineum: Genomic Comparison of Closely Related Tanacetum-Family Plants.</title>
        <authorList>
            <person name="Yamashiro T."/>
            <person name="Shiraishi A."/>
            <person name="Nakayama K."/>
            <person name="Satake H."/>
        </authorList>
    </citation>
    <scope>NUCLEOTIDE SEQUENCE</scope>
</reference>
<evidence type="ECO:0000313" key="4">
    <source>
        <dbReference type="Proteomes" id="UP001151760"/>
    </source>
</evidence>
<proteinExistence type="predicted"/>
<evidence type="ECO:0000256" key="2">
    <source>
        <dbReference type="SAM" id="SignalP"/>
    </source>
</evidence>
<dbReference type="EMBL" id="BQNB010010492">
    <property type="protein sequence ID" value="GJS78011.1"/>
    <property type="molecule type" value="Genomic_DNA"/>
</dbReference>
<sequence>MTPIYAINHLMSILNCCLSILIGSDAITEVHNPDNLTYEFNQSKGDAQIMPSSVTGNCFEKSQILLLNKHVSDLIYVSETIKLPMMNCINVNLEYKSAKKALTTELDRYKEEVKDLKERQNVENNFLGSNEQYAEIERLKWSICGYGSMMTKSKICYDHSTKQAIGFEKPFYLKKVRESKPKLYDWNVILKMDVIVIPDSDETLMHCEESRDLVPAVDHLLFHNLQSWGYKKGNFLSKYADITSLKAYTAILMALIRFLLSRKEEPLPQLSLRASVTKLVAENEHLKQTYKQLYDSIKPKRVQSKEQCDELIKQVNIKSGEISNLNAKLQEQGSKDFLIVLANHSLQEIPGNRLDSTKTPSCNSKNKNDVPFNWFTTTNEVPSRKPIVLESKSPKPVVHLVYSREPRKNKNTESVSKTKVIKPISANIQEPSKSWGSTKTIVPSTSLNECRLSKSSSGIWTSVAQSNDEIAISSHITDNRTEFLNQTLREYYEKVGISHETSVARSPQQNGVDSLPNPPSLTPFVPPSRSDWDSLFQPMFDKLFNPLSYVDLPAPEVIAPILKVVAPENSYQLSPEPSNYS</sequence>
<comment type="caution">
    <text evidence="3">The sequence shown here is derived from an EMBL/GenBank/DDBJ whole genome shotgun (WGS) entry which is preliminary data.</text>
</comment>
<dbReference type="SUPFAM" id="SSF53098">
    <property type="entry name" value="Ribonuclease H-like"/>
    <property type="match status" value="1"/>
</dbReference>
<dbReference type="InterPro" id="IPR036397">
    <property type="entry name" value="RNaseH_sf"/>
</dbReference>
<keyword evidence="2" id="KW-0732">Signal</keyword>
<evidence type="ECO:0000313" key="3">
    <source>
        <dbReference type="EMBL" id="GJS78011.1"/>
    </source>
</evidence>
<dbReference type="Proteomes" id="UP001151760">
    <property type="component" value="Unassembled WGS sequence"/>
</dbReference>